<keyword evidence="3" id="KW-1185">Reference proteome</keyword>
<dbReference type="InterPro" id="IPR018849">
    <property type="entry name" value="Urb2/Npa2_C"/>
</dbReference>
<dbReference type="EMBL" id="JANIEX010000190">
    <property type="protein sequence ID" value="KAJ3571342.1"/>
    <property type="molecule type" value="Genomic_DNA"/>
</dbReference>
<protein>
    <recommendedName>
        <fullName evidence="1">Nucleolar 27S pre-rRNA processing Urb2/Npa2 C-terminal domain-containing protein</fullName>
    </recommendedName>
</protein>
<accession>A0AAD5YSG6</accession>
<dbReference type="PANTHER" id="PTHR15682">
    <property type="entry name" value="UNHEALTHY RIBOSOME BIOGENESIS PROTEIN 2 HOMOLOG"/>
    <property type="match status" value="1"/>
</dbReference>
<dbReference type="Proteomes" id="UP001213000">
    <property type="component" value="Unassembled WGS sequence"/>
</dbReference>
<evidence type="ECO:0000313" key="2">
    <source>
        <dbReference type="EMBL" id="KAJ3571342.1"/>
    </source>
</evidence>
<dbReference type="SUPFAM" id="SSF48371">
    <property type="entry name" value="ARM repeat"/>
    <property type="match status" value="1"/>
</dbReference>
<reference evidence="2" key="1">
    <citation type="submission" date="2022-07" db="EMBL/GenBank/DDBJ databases">
        <title>Genome Sequence of Leucocoprinus birnbaumii.</title>
        <authorList>
            <person name="Buettner E."/>
        </authorList>
    </citation>
    <scope>NUCLEOTIDE SEQUENCE</scope>
    <source>
        <strain evidence="2">VT141</strain>
    </source>
</reference>
<dbReference type="PANTHER" id="PTHR15682:SF2">
    <property type="entry name" value="UNHEALTHY RIBOSOME BIOGENESIS PROTEIN 2 HOMOLOG"/>
    <property type="match status" value="1"/>
</dbReference>
<dbReference type="InterPro" id="IPR016024">
    <property type="entry name" value="ARM-type_fold"/>
</dbReference>
<dbReference type="Pfam" id="PF10441">
    <property type="entry name" value="Urb2"/>
    <property type="match status" value="1"/>
</dbReference>
<evidence type="ECO:0000259" key="1">
    <source>
        <dbReference type="Pfam" id="PF10441"/>
    </source>
</evidence>
<dbReference type="SUPFAM" id="SSF50494">
    <property type="entry name" value="Trypsin-like serine proteases"/>
    <property type="match status" value="1"/>
</dbReference>
<gene>
    <name evidence="2" type="ORF">NP233_g3811</name>
</gene>
<dbReference type="Pfam" id="PF13365">
    <property type="entry name" value="Trypsin_2"/>
    <property type="match status" value="1"/>
</dbReference>
<dbReference type="GO" id="GO:0005730">
    <property type="term" value="C:nucleolus"/>
    <property type="evidence" value="ECO:0007669"/>
    <property type="project" value="TreeGrafter"/>
</dbReference>
<name>A0AAD5YSG6_9AGAR</name>
<dbReference type="GO" id="GO:0042254">
    <property type="term" value="P:ribosome biogenesis"/>
    <property type="evidence" value="ECO:0007669"/>
    <property type="project" value="TreeGrafter"/>
</dbReference>
<dbReference type="InterPro" id="IPR009003">
    <property type="entry name" value="Peptidase_S1_PA"/>
</dbReference>
<evidence type="ECO:0000313" key="3">
    <source>
        <dbReference type="Proteomes" id="UP001213000"/>
    </source>
</evidence>
<feature type="domain" description="Nucleolar 27S pre-rRNA processing Urb2/Npa2 C-terminal" evidence="1">
    <location>
        <begin position="1230"/>
        <end position="1451"/>
    </location>
</feature>
<proteinExistence type="predicted"/>
<sequence length="1885" mass="209588">MTAIQTSQEFIRALKAPSDPPTEGGPTKIEIARQSWDNNAFFLPSKPQVVADWLLSSLLKDKSQPPSTSSIFNLNYWKLLVDVLLDDSAASANRRTWLPSLLHRIPLQPILSTFLSKFGEAKSPEELSAAVAECISLTWRLSSRKMLIESLTDLFNLVLQITDEENLTPGIIRIGIFITSSYRGSLGNVMNKKKFYHLFLQSSLPRWLRVLSKASLPPLNHSSEEKADDVDTETRFYQNIYDSGTDTLFNLELLRQLSENPSTTDHSTILFDNLRKARHSPSESHAVLSVLPRIFLSYVQGIKKHRGAVFSQSSKIGGAALNDEVNAASMRFFANCEAVVVGEGVGDDPSIKGSEVWEARLRLLEGVFEEKLFTIRQDDASMALGAIVEDAIVALGHSWKDEFRDVISPVVKCLTKIGQIDCDLLLPSIPRILPPLLPISTVDPSPSYFLDLILDYHTKTRTLNDHVHNLLSSFLPPSFPSRDTTSIHEVYERCFAGHLLSHRHLGKLGQAIQTFLTPGQTPKCVGSIIDTLKATWQGFYDASEGNGDDAESQDVNALAVSFSSQAYLVLLVLSNLPMKSLTEDSTAVVQNSIIDFRLHVLHHGLKKLLKVKRLVSGKEKKKRRESMIGSDGWSVQIVATALLRVGYAMNIARGLGLQQEDMDKMIEQAKEIVVKEGGNGNLIAELELEIFRALLYHISLEDTREDQAQVIFDTVLSYLKNAFSPSDSTWSGLPCQLRTPETGALAVLHLILERWLPLLDRLASPSQLTAIVQIILGMNLGSIPSAMDGELRPEHLLLRLLHSAEFWEMQNLRSSVLSHLTELTSTSSTETEESELAAYRLLLYVPAEYFTRAARNHFVKRAYELDVQLVQGCKEQKEISKQSPEQQKRTLRDLTTLRVFLWRAIKLVGFERVSDINLGEFIVHLLSFDYEVASAEHDLFLKSTLDLTGICFSELLRNASSHSDSLLRVFSSFGQHPVFRSSNSTGGRTLQSQIIASLVTDVIKLKDTTILSSECVDSLREFHVHLSKAISQQLESLKEPQVVLHLDALVGWCCVLGLRRWLGEEQSQNDARLGKQLVSLAIKLPQKTEVADNCRVSIFAILQAEMILLAEEQKRRKQLECIVAAFTVLYECSGDVARRELDTYVSVTTKGLTPDDYSHILSLVSESLESDSLPVEKLGVVVHLANLLLKSHPQHTLKYMQTFTTRCLNTLSANRVFTRDEGGTELRLLTLDFVVQHCSERPATLRSADMGSIFMIMFSLVRPCEERDEKTTPEVFHKIIASLSALIRLRRDLVVRVLPHLGLVLGKLVLMVFNCRPQLGVVQTHLAMRNFPRWIATKQPLGLEEGRMLSRLLETLNVKTVIRSHTASETQKAESLAKPFSKHAAYVLESYIKWLSEPLCVIGGEMRRELEPGLFTLCEIMGELARDALMVTLDSSGKGALRLIWKEYEKQRGRLLQRPVMLARSSCILLSLRQTATVFTGLARPRGFASVSPGILPTLVPPPPPLGHFSLLDSQLLSRLESSKDHTHLSTIVKQYVTQTGNILGVSLPYESRPRELRRPRFAQAHPGMVLIAHCIRDGIENKIALSSGFALDAPSPSKDETLILTCAHTLEEAKQSPLFLPDSPAYSGLPGTVTGSFCVTFSGERLEDMSVAMHPITGVVSSLPRSDLLLLSCKIDKSKHELQSLPVSPYPAHAGTSVKAHFVAMTKPKTEGWYPWIGGTWGKWVDGKVLGYRDFAGREAEPGTYDSLSHLLFKPHPTPGSSGGPIIEESSGAVVGVMLGSRMDNRIEGLRGWGVPSETIFEVAVDNSEALCLFSLSLLSDTPPPGWLLSVDTPAPYCPVLSRSKEGHSTIVITFVLEKIIFLMPDAHIWTNTNKVSYHENLIS</sequence>
<organism evidence="2 3">
    <name type="scientific">Leucocoprinus birnbaumii</name>
    <dbReference type="NCBI Taxonomy" id="56174"/>
    <lineage>
        <taxon>Eukaryota</taxon>
        <taxon>Fungi</taxon>
        <taxon>Dikarya</taxon>
        <taxon>Basidiomycota</taxon>
        <taxon>Agaricomycotina</taxon>
        <taxon>Agaricomycetes</taxon>
        <taxon>Agaricomycetidae</taxon>
        <taxon>Agaricales</taxon>
        <taxon>Agaricineae</taxon>
        <taxon>Agaricaceae</taxon>
        <taxon>Leucocoprinus</taxon>
    </lineage>
</organism>
<dbReference type="InterPro" id="IPR052609">
    <property type="entry name" value="Ribosome_Biogenesis_Reg"/>
</dbReference>
<comment type="caution">
    <text evidence="2">The sequence shown here is derived from an EMBL/GenBank/DDBJ whole genome shotgun (WGS) entry which is preliminary data.</text>
</comment>